<dbReference type="Proteomes" id="UP000034680">
    <property type="component" value="Unassembled WGS sequence"/>
</dbReference>
<keyword evidence="2" id="KW-0489">Methyltransferase</keyword>
<dbReference type="PANTHER" id="PTHR44942:SF4">
    <property type="entry name" value="METHYLTRANSFERASE TYPE 11 DOMAIN-CONTAINING PROTEIN"/>
    <property type="match status" value="1"/>
</dbReference>
<dbReference type="SUPFAM" id="SSF53335">
    <property type="entry name" value="S-adenosyl-L-methionine-dependent methyltransferases"/>
    <property type="match status" value="1"/>
</dbReference>
<dbReference type="Gene3D" id="3.40.50.150">
    <property type="entry name" value="Vaccinia Virus protein VP39"/>
    <property type="match status" value="1"/>
</dbReference>
<comment type="similarity">
    <text evidence="1">Belongs to the methyltransferase superfamily.</text>
</comment>
<evidence type="ECO:0000259" key="4">
    <source>
        <dbReference type="Pfam" id="PF08241"/>
    </source>
</evidence>
<dbReference type="InterPro" id="IPR051052">
    <property type="entry name" value="Diverse_substrate_MTase"/>
</dbReference>
<dbReference type="Pfam" id="PF08241">
    <property type="entry name" value="Methyltransf_11"/>
    <property type="match status" value="1"/>
</dbReference>
<evidence type="ECO:0000256" key="1">
    <source>
        <dbReference type="ARBA" id="ARBA00008361"/>
    </source>
</evidence>
<organism evidence="5 6">
    <name type="scientific">Diaporthe ampelina</name>
    <dbReference type="NCBI Taxonomy" id="1214573"/>
    <lineage>
        <taxon>Eukaryota</taxon>
        <taxon>Fungi</taxon>
        <taxon>Dikarya</taxon>
        <taxon>Ascomycota</taxon>
        <taxon>Pezizomycotina</taxon>
        <taxon>Sordariomycetes</taxon>
        <taxon>Sordariomycetidae</taxon>
        <taxon>Diaporthales</taxon>
        <taxon>Diaporthaceae</taxon>
        <taxon>Diaporthe</taxon>
    </lineage>
</organism>
<evidence type="ECO:0000256" key="2">
    <source>
        <dbReference type="ARBA" id="ARBA00022603"/>
    </source>
</evidence>
<dbReference type="InterPro" id="IPR029063">
    <property type="entry name" value="SAM-dependent_MTases_sf"/>
</dbReference>
<name>A0A0G2FQS0_9PEZI</name>
<dbReference type="STRING" id="1214573.A0A0G2FQS0"/>
<accession>A0A0G2FQS0</accession>
<evidence type="ECO:0000313" key="5">
    <source>
        <dbReference type="EMBL" id="KKY36557.1"/>
    </source>
</evidence>
<proteinExistence type="inferred from homology"/>
<sequence>MILSDPSESNVTTAKELLKAEEYPGTSLSFHQKKGEDSFLEPGSVDMVIACECLHFTDAERAIASIHASLRPGGTVASVFYGVLNSRIPDNERASAAWKAFGLMHFRRVVDENIETVLARVNVSQVAQGLNFVPLDRGLWRDVRRVFVNIPEGQTEWPMEVGMPEGARLKGRSRLDPEYDGLEWRRDPDGWAIRNCTTERIKEMMVSMLLQYGDKDWQSDEWREFEVAVSEGGGTFHFVFPATMILARKK</sequence>
<comment type="caution">
    <text evidence="5">The sequence shown here is derived from an EMBL/GenBank/DDBJ whole genome shotgun (WGS) entry which is preliminary data.</text>
</comment>
<reference evidence="5 6" key="2">
    <citation type="submission" date="2015-05" db="EMBL/GenBank/DDBJ databases">
        <authorList>
            <person name="Morales-Cruz A."/>
            <person name="Amrine K.C."/>
            <person name="Cantu D."/>
        </authorList>
    </citation>
    <scope>NUCLEOTIDE SEQUENCE [LARGE SCALE GENOMIC DNA]</scope>
    <source>
        <strain evidence="5">DA912</strain>
    </source>
</reference>
<dbReference type="CDD" id="cd02440">
    <property type="entry name" value="AdoMet_MTases"/>
    <property type="match status" value="1"/>
</dbReference>
<dbReference type="InterPro" id="IPR013216">
    <property type="entry name" value="Methyltransf_11"/>
</dbReference>
<gene>
    <name evidence="5" type="ORF">UCDDA912_g03467</name>
</gene>
<keyword evidence="3" id="KW-0808">Transferase</keyword>
<feature type="domain" description="Methyltransferase type 11" evidence="4">
    <location>
        <begin position="4"/>
        <end position="77"/>
    </location>
</feature>
<dbReference type="AlphaFoldDB" id="A0A0G2FQS0"/>
<dbReference type="OrthoDB" id="10027013at2759"/>
<evidence type="ECO:0000256" key="3">
    <source>
        <dbReference type="ARBA" id="ARBA00022679"/>
    </source>
</evidence>
<keyword evidence="6" id="KW-1185">Reference proteome</keyword>
<dbReference type="PANTHER" id="PTHR44942">
    <property type="entry name" value="METHYLTRANSF_11 DOMAIN-CONTAINING PROTEIN"/>
    <property type="match status" value="1"/>
</dbReference>
<protein>
    <submittedName>
        <fullName evidence="5">Putative yhr209w-like protein</fullName>
    </submittedName>
</protein>
<dbReference type="GO" id="GO:0032259">
    <property type="term" value="P:methylation"/>
    <property type="evidence" value="ECO:0007669"/>
    <property type="project" value="UniProtKB-KW"/>
</dbReference>
<reference evidence="5 6" key="1">
    <citation type="submission" date="2015-05" db="EMBL/GenBank/DDBJ databases">
        <title>Distinctive expansion of gene families associated with plant cell wall degradation and secondary metabolism in the genomes of grapevine trunk pathogens.</title>
        <authorList>
            <person name="Lawrence D.P."/>
            <person name="Travadon R."/>
            <person name="Rolshausen P.E."/>
            <person name="Baumgartner K."/>
        </authorList>
    </citation>
    <scope>NUCLEOTIDE SEQUENCE [LARGE SCALE GENOMIC DNA]</scope>
    <source>
        <strain evidence="5">DA912</strain>
    </source>
</reference>
<dbReference type="GO" id="GO:0008757">
    <property type="term" value="F:S-adenosylmethionine-dependent methyltransferase activity"/>
    <property type="evidence" value="ECO:0007669"/>
    <property type="project" value="InterPro"/>
</dbReference>
<dbReference type="EMBL" id="LCUC01000114">
    <property type="protein sequence ID" value="KKY36557.1"/>
    <property type="molecule type" value="Genomic_DNA"/>
</dbReference>
<evidence type="ECO:0000313" key="6">
    <source>
        <dbReference type="Proteomes" id="UP000034680"/>
    </source>
</evidence>